<reference evidence="1 2" key="2">
    <citation type="journal article" date="2019" name="G3 (Bethesda)">
        <title>Hybrid Assembly of the Genome of the Entomopathogenic Nematode Steinernema carpocapsae Identifies the X-Chromosome.</title>
        <authorList>
            <person name="Serra L."/>
            <person name="Macchietto M."/>
            <person name="Macias-Munoz A."/>
            <person name="McGill C.J."/>
            <person name="Rodriguez I.M."/>
            <person name="Rodriguez B."/>
            <person name="Murad R."/>
            <person name="Mortazavi A."/>
        </authorList>
    </citation>
    <scope>NUCLEOTIDE SEQUENCE [LARGE SCALE GENOMIC DNA]</scope>
    <source>
        <strain evidence="1 2">ALL</strain>
    </source>
</reference>
<protein>
    <submittedName>
        <fullName evidence="1">Uncharacterized protein</fullName>
    </submittedName>
</protein>
<evidence type="ECO:0000313" key="1">
    <source>
        <dbReference type="EMBL" id="TKR65015.1"/>
    </source>
</evidence>
<evidence type="ECO:0000313" key="2">
    <source>
        <dbReference type="Proteomes" id="UP000298663"/>
    </source>
</evidence>
<comment type="caution">
    <text evidence="1">The sequence shown here is derived from an EMBL/GenBank/DDBJ whole genome shotgun (WGS) entry which is preliminary data.</text>
</comment>
<sequence>MDQLPAAFIEHVFPLLSEDSLKKTVDIDGDFSKFGSLAVNRRFNCFIQQVSDGTVFVEEVLEDQEARYAAGLAPSKHNYNKGYGSLTVAFCMSQEHPNLTPELLQNVLRKQYFVREFTFYVECQYLSKKDLEIMAQWNVTDVLINCINENVIEFLKTFELRNQIRSLTVSGDSVTNSLDVFLPFTTQFQFSTLSVNIPVRPLFFENIGDFWKCKDNAKEMRGKMVSLPWVHVAKFEAHENEAKRHLQNDAWFRL</sequence>
<keyword evidence="2" id="KW-1185">Reference proteome</keyword>
<proteinExistence type="predicted"/>
<name>A0A4V5ZYV1_STECR</name>
<organism evidence="1 2">
    <name type="scientific">Steinernema carpocapsae</name>
    <name type="common">Entomopathogenic nematode</name>
    <dbReference type="NCBI Taxonomy" id="34508"/>
    <lineage>
        <taxon>Eukaryota</taxon>
        <taxon>Metazoa</taxon>
        <taxon>Ecdysozoa</taxon>
        <taxon>Nematoda</taxon>
        <taxon>Chromadorea</taxon>
        <taxon>Rhabditida</taxon>
        <taxon>Tylenchina</taxon>
        <taxon>Panagrolaimomorpha</taxon>
        <taxon>Strongyloidoidea</taxon>
        <taxon>Steinernematidae</taxon>
        <taxon>Steinernema</taxon>
    </lineage>
</organism>
<accession>A0A4V5ZYV1</accession>
<dbReference type="Proteomes" id="UP000298663">
    <property type="component" value="Unassembled WGS sequence"/>
</dbReference>
<gene>
    <name evidence="1" type="ORF">L596_025479</name>
</gene>
<dbReference type="AlphaFoldDB" id="A0A4V5ZYV1"/>
<dbReference type="EMBL" id="AZBU02000009">
    <property type="protein sequence ID" value="TKR65015.1"/>
    <property type="molecule type" value="Genomic_DNA"/>
</dbReference>
<reference evidence="1 2" key="1">
    <citation type="journal article" date="2015" name="Genome Biol.">
        <title>Comparative genomics of Steinernema reveals deeply conserved gene regulatory networks.</title>
        <authorList>
            <person name="Dillman A.R."/>
            <person name="Macchietto M."/>
            <person name="Porter C.F."/>
            <person name="Rogers A."/>
            <person name="Williams B."/>
            <person name="Antoshechkin I."/>
            <person name="Lee M.M."/>
            <person name="Goodwin Z."/>
            <person name="Lu X."/>
            <person name="Lewis E.E."/>
            <person name="Goodrich-Blair H."/>
            <person name="Stock S.P."/>
            <person name="Adams B.J."/>
            <person name="Sternberg P.W."/>
            <person name="Mortazavi A."/>
        </authorList>
    </citation>
    <scope>NUCLEOTIDE SEQUENCE [LARGE SCALE GENOMIC DNA]</scope>
    <source>
        <strain evidence="1 2">ALL</strain>
    </source>
</reference>